<dbReference type="InterPro" id="IPR004839">
    <property type="entry name" value="Aminotransferase_I/II_large"/>
</dbReference>
<dbReference type="GO" id="GO:0016746">
    <property type="term" value="F:acyltransferase activity"/>
    <property type="evidence" value="ECO:0007669"/>
    <property type="project" value="UniProtKB-KW"/>
</dbReference>
<evidence type="ECO:0000313" key="4">
    <source>
        <dbReference type="EMBL" id="STD55941.1"/>
    </source>
</evidence>
<organism evidence="4 5">
    <name type="scientific">Empedobacter falsenii</name>
    <dbReference type="NCBI Taxonomy" id="343874"/>
    <lineage>
        <taxon>Bacteria</taxon>
        <taxon>Pseudomonadati</taxon>
        <taxon>Bacteroidota</taxon>
        <taxon>Flavobacteriia</taxon>
        <taxon>Flavobacteriales</taxon>
        <taxon>Weeksellaceae</taxon>
        <taxon>Empedobacter</taxon>
    </lineage>
</organism>
<sequence>MKKDYSNSTFKDFENIPNLNLHEKAKEHQEYLNYLKNSDFMNYRLLVNSGCGPEIELEKNKKVDNYISFVSNDYLGFTQHPEVKKAVIRGIEKYGTGSGSSPLIGGYYSFHRELEDKLSVFFKRKKGSCLTYTTGYTANSATLLCLLKKEDIAIVDMAVHASVYEGLTGTTSKRFLHNDVESLERILKASKDNFRTKLVIIDGVYSQDGDLAKLDEIIDVTHKYNGLLMVDDAHGVGVIGKTGRGALEYFNLLEKVDFITGTFSKTFASIGGYVIADPEIISYLQFQSRQYAFSAAATPAVTGITKAIELLDEEPHWQKQLWENINYYKNGLLEIGLNIGSTNSAIIPVKIGNPQKNSEVGKILLENGIYTNPIMYPAVSLKDSRIRMSIMATHTKEQLDKALNVFDYISKKLEIVQTISSLK</sequence>
<name>A0A376G7C2_9FLAO</name>
<feature type="domain" description="Aminotransferase class I/classII large" evidence="3">
    <location>
        <begin position="65"/>
        <end position="405"/>
    </location>
</feature>
<evidence type="ECO:0000259" key="3">
    <source>
        <dbReference type="Pfam" id="PF00155"/>
    </source>
</evidence>
<dbReference type="Gene3D" id="3.90.1150.10">
    <property type="entry name" value="Aspartate Aminotransferase, domain 1"/>
    <property type="match status" value="1"/>
</dbReference>
<dbReference type="Proteomes" id="UP000254737">
    <property type="component" value="Unassembled WGS sequence"/>
</dbReference>
<protein>
    <submittedName>
        <fullName evidence="4">Pyridoxal phosphate-dependent acyltransferase</fullName>
        <ecNumber evidence="4">2.3.1.-</ecNumber>
    </submittedName>
</protein>
<dbReference type="PANTHER" id="PTHR13693">
    <property type="entry name" value="CLASS II AMINOTRANSFERASE/8-AMINO-7-OXONONANOATE SYNTHASE"/>
    <property type="match status" value="1"/>
</dbReference>
<dbReference type="RefSeq" id="WP_115000191.1">
    <property type="nucleotide sequence ID" value="NZ_UFXS01000001.1"/>
</dbReference>
<dbReference type="EMBL" id="UFXS01000001">
    <property type="protein sequence ID" value="STD55941.1"/>
    <property type="molecule type" value="Genomic_DNA"/>
</dbReference>
<evidence type="ECO:0000256" key="2">
    <source>
        <dbReference type="ARBA" id="ARBA00022679"/>
    </source>
</evidence>
<dbReference type="InterPro" id="IPR015424">
    <property type="entry name" value="PyrdxlP-dep_Trfase"/>
</dbReference>
<evidence type="ECO:0000256" key="1">
    <source>
        <dbReference type="ARBA" id="ARBA00001933"/>
    </source>
</evidence>
<dbReference type="AlphaFoldDB" id="A0A376G7C2"/>
<dbReference type="GO" id="GO:0030170">
    <property type="term" value="F:pyridoxal phosphate binding"/>
    <property type="evidence" value="ECO:0007669"/>
    <property type="project" value="InterPro"/>
</dbReference>
<keyword evidence="2 4" id="KW-0808">Transferase</keyword>
<gene>
    <name evidence="4" type="ORF">NCTC13456_01921</name>
</gene>
<dbReference type="PANTHER" id="PTHR13693:SF3">
    <property type="entry name" value="LD36009P"/>
    <property type="match status" value="1"/>
</dbReference>
<dbReference type="InterPro" id="IPR015422">
    <property type="entry name" value="PyrdxlP-dep_Trfase_small"/>
</dbReference>
<proteinExistence type="predicted"/>
<dbReference type="CDD" id="cd06454">
    <property type="entry name" value="KBL_like"/>
    <property type="match status" value="1"/>
</dbReference>
<evidence type="ECO:0000313" key="5">
    <source>
        <dbReference type="Proteomes" id="UP000254737"/>
    </source>
</evidence>
<dbReference type="Gene3D" id="3.40.640.10">
    <property type="entry name" value="Type I PLP-dependent aspartate aminotransferase-like (Major domain)"/>
    <property type="match status" value="1"/>
</dbReference>
<dbReference type="EC" id="2.3.1.-" evidence="4"/>
<dbReference type="SUPFAM" id="SSF53383">
    <property type="entry name" value="PLP-dependent transferases"/>
    <property type="match status" value="1"/>
</dbReference>
<dbReference type="InterPro" id="IPR050087">
    <property type="entry name" value="AON_synthase_class-II"/>
</dbReference>
<reference evidence="4 5" key="1">
    <citation type="submission" date="2018-06" db="EMBL/GenBank/DDBJ databases">
        <authorList>
            <consortium name="Pathogen Informatics"/>
            <person name="Doyle S."/>
        </authorList>
    </citation>
    <scope>NUCLEOTIDE SEQUENCE [LARGE SCALE GENOMIC DNA]</scope>
    <source>
        <strain evidence="4 5">NCTC13456</strain>
    </source>
</reference>
<dbReference type="Pfam" id="PF00155">
    <property type="entry name" value="Aminotran_1_2"/>
    <property type="match status" value="1"/>
</dbReference>
<comment type="cofactor">
    <cofactor evidence="1">
        <name>pyridoxal 5'-phosphate</name>
        <dbReference type="ChEBI" id="CHEBI:597326"/>
    </cofactor>
</comment>
<dbReference type="InterPro" id="IPR015421">
    <property type="entry name" value="PyrdxlP-dep_Trfase_major"/>
</dbReference>
<keyword evidence="4" id="KW-0012">Acyltransferase</keyword>
<accession>A0A376G7C2</accession>